<feature type="non-terminal residue" evidence="2">
    <location>
        <position position="1"/>
    </location>
</feature>
<dbReference type="AlphaFoldDB" id="A0A9Q0BJD6"/>
<dbReference type="EMBL" id="JAMKOV010000085">
    <property type="protein sequence ID" value="KAI8034056.1"/>
    <property type="molecule type" value="Genomic_DNA"/>
</dbReference>
<dbReference type="InterPro" id="IPR002181">
    <property type="entry name" value="Fibrinogen_a/b/g_C_dom"/>
</dbReference>
<proteinExistence type="predicted"/>
<sequence length="91" mass="10235">ARPHELYITLKKVDGSISHAHYDDFKIGSEDELYELKSIGNYSGDAGDSLNTTKNKKFSTFDRDNDEWDGANCAHLEYGVSSMQNTIKMAK</sequence>
<comment type="caution">
    <text evidence="2">The sequence shown here is derived from an EMBL/GenBank/DDBJ whole genome shotgun (WGS) entry which is preliminary data.</text>
</comment>
<keyword evidence="3" id="KW-1185">Reference proteome</keyword>
<reference evidence="2" key="1">
    <citation type="journal article" date="2023" name="Genome Biol. Evol.">
        <title>Long-read-based Genome Assembly of Drosophila gunungcola Reveals Fewer Chemosensory Genes in Flower-breeding Species.</title>
        <authorList>
            <person name="Negi A."/>
            <person name="Liao B.Y."/>
            <person name="Yeh S.D."/>
        </authorList>
    </citation>
    <scope>NUCLEOTIDE SEQUENCE</scope>
    <source>
        <strain evidence="2">Sukarami</strain>
    </source>
</reference>
<evidence type="ECO:0000259" key="1">
    <source>
        <dbReference type="PROSITE" id="PS51406"/>
    </source>
</evidence>
<gene>
    <name evidence="2" type="ORF">M5D96_013216</name>
</gene>
<evidence type="ECO:0000313" key="3">
    <source>
        <dbReference type="Proteomes" id="UP001059596"/>
    </source>
</evidence>
<dbReference type="GO" id="GO:0005615">
    <property type="term" value="C:extracellular space"/>
    <property type="evidence" value="ECO:0007669"/>
    <property type="project" value="TreeGrafter"/>
</dbReference>
<dbReference type="InterPro" id="IPR036056">
    <property type="entry name" value="Fibrinogen-like_C"/>
</dbReference>
<name>A0A9Q0BJD6_9MUSC</name>
<feature type="domain" description="Fibrinogen C-terminal" evidence="1">
    <location>
        <begin position="1"/>
        <end position="91"/>
    </location>
</feature>
<dbReference type="InterPro" id="IPR014716">
    <property type="entry name" value="Fibrinogen_a/b/g_C_1"/>
</dbReference>
<accession>A0A9Q0BJD6</accession>
<dbReference type="SUPFAM" id="SSF56496">
    <property type="entry name" value="Fibrinogen C-terminal domain-like"/>
    <property type="match status" value="1"/>
</dbReference>
<dbReference type="PROSITE" id="PS51406">
    <property type="entry name" value="FIBRINOGEN_C_2"/>
    <property type="match status" value="1"/>
</dbReference>
<dbReference type="Gene3D" id="3.90.215.10">
    <property type="entry name" value="Gamma Fibrinogen, chain A, domain 1"/>
    <property type="match status" value="1"/>
</dbReference>
<organism evidence="2 3">
    <name type="scientific">Drosophila gunungcola</name>
    <name type="common">fruit fly</name>
    <dbReference type="NCBI Taxonomy" id="103775"/>
    <lineage>
        <taxon>Eukaryota</taxon>
        <taxon>Metazoa</taxon>
        <taxon>Ecdysozoa</taxon>
        <taxon>Arthropoda</taxon>
        <taxon>Hexapoda</taxon>
        <taxon>Insecta</taxon>
        <taxon>Pterygota</taxon>
        <taxon>Neoptera</taxon>
        <taxon>Endopterygota</taxon>
        <taxon>Diptera</taxon>
        <taxon>Brachycera</taxon>
        <taxon>Muscomorpha</taxon>
        <taxon>Ephydroidea</taxon>
        <taxon>Drosophilidae</taxon>
        <taxon>Drosophila</taxon>
        <taxon>Sophophora</taxon>
    </lineage>
</organism>
<evidence type="ECO:0000313" key="2">
    <source>
        <dbReference type="EMBL" id="KAI8034056.1"/>
    </source>
</evidence>
<protein>
    <recommendedName>
        <fullName evidence="1">Fibrinogen C-terminal domain-containing protein</fullName>
    </recommendedName>
</protein>
<dbReference type="Pfam" id="PF00147">
    <property type="entry name" value="Fibrinogen_C"/>
    <property type="match status" value="1"/>
</dbReference>
<dbReference type="InterPro" id="IPR050373">
    <property type="entry name" value="Fibrinogen_C-term_domain"/>
</dbReference>
<dbReference type="Proteomes" id="UP001059596">
    <property type="component" value="Unassembled WGS sequence"/>
</dbReference>
<dbReference type="PANTHER" id="PTHR19143">
    <property type="entry name" value="FIBRINOGEN/TENASCIN/ANGIOPOEITIN"/>
    <property type="match status" value="1"/>
</dbReference>